<organism evidence="1 2">
    <name type="scientific">Capnocytophaga stomatis</name>
    <dbReference type="NCBI Taxonomy" id="1848904"/>
    <lineage>
        <taxon>Bacteria</taxon>
        <taxon>Pseudomonadati</taxon>
        <taxon>Bacteroidota</taxon>
        <taxon>Flavobacteriia</taxon>
        <taxon>Flavobacteriales</taxon>
        <taxon>Flavobacteriaceae</taxon>
        <taxon>Capnocytophaga</taxon>
    </lineage>
</organism>
<evidence type="ECO:0000313" key="2">
    <source>
        <dbReference type="Proteomes" id="UP000217348"/>
    </source>
</evidence>
<evidence type="ECO:0000313" key="1">
    <source>
        <dbReference type="EMBL" id="ATA89178.1"/>
    </source>
</evidence>
<dbReference type="KEGG" id="csto:CGC58_05245"/>
<dbReference type="EMBL" id="CP022387">
    <property type="protein sequence ID" value="ATA89178.1"/>
    <property type="molecule type" value="Genomic_DNA"/>
</dbReference>
<dbReference type="RefSeq" id="WP_095895620.1">
    <property type="nucleotide sequence ID" value="NZ_CP022387.1"/>
</dbReference>
<gene>
    <name evidence="1" type="ORF">CGC58_05245</name>
</gene>
<dbReference type="OrthoDB" id="5360333at2"/>
<accession>A0A250FYL4</accession>
<reference evidence="2" key="1">
    <citation type="submission" date="2017-06" db="EMBL/GenBank/DDBJ databases">
        <title>Capnocytophaga spp. assemblies.</title>
        <authorList>
            <person name="Gulvik C.A."/>
        </authorList>
    </citation>
    <scope>NUCLEOTIDE SEQUENCE [LARGE SCALE GENOMIC DNA]</scope>
    <source>
        <strain evidence="2">H2177</strain>
    </source>
</reference>
<dbReference type="AlphaFoldDB" id="A0A250FYL4"/>
<sequence length="174" mass="21432">MHTLRKELQPDWATAEKLYPLILKRLQEYENFWDAQPEDTPEEVFDKEYKAMENYLSELTGKDLSDVWLWEWWESNGIEVFAFDLAMPFPKKHDNLTKEDLQAFVTIIRNNEFECESEFQQEFMPYMFYAHQYFRQFLELNFKKYKPEFFQRKKDKNGNWYELSAEEITAKIWK</sequence>
<name>A0A250FYL4_9FLAO</name>
<proteinExistence type="predicted"/>
<dbReference type="Proteomes" id="UP000217348">
    <property type="component" value="Chromosome"/>
</dbReference>
<protein>
    <submittedName>
        <fullName evidence="1">Uncharacterized protein</fullName>
    </submittedName>
</protein>